<organism evidence="4 5">
    <name type="scientific">Noviherbaspirillum galbum</name>
    <dbReference type="NCBI Taxonomy" id="2709383"/>
    <lineage>
        <taxon>Bacteria</taxon>
        <taxon>Pseudomonadati</taxon>
        <taxon>Pseudomonadota</taxon>
        <taxon>Betaproteobacteria</taxon>
        <taxon>Burkholderiales</taxon>
        <taxon>Oxalobacteraceae</taxon>
        <taxon>Noviherbaspirillum</taxon>
    </lineage>
</organism>
<accession>A0A6B3SQR4</accession>
<dbReference type="GO" id="GO:0055130">
    <property type="term" value="P:D-alanine catabolic process"/>
    <property type="evidence" value="ECO:0007669"/>
    <property type="project" value="TreeGrafter"/>
</dbReference>
<evidence type="ECO:0000256" key="1">
    <source>
        <dbReference type="ARBA" id="ARBA00009410"/>
    </source>
</evidence>
<protein>
    <submittedName>
        <fullName evidence="4">FAD-dependent oxidoreductase</fullName>
    </submittedName>
</protein>
<dbReference type="SUPFAM" id="SSF54373">
    <property type="entry name" value="FAD-linked reductases, C-terminal domain"/>
    <property type="match status" value="1"/>
</dbReference>
<keyword evidence="5" id="KW-1185">Reference proteome</keyword>
<dbReference type="GO" id="GO:0005737">
    <property type="term" value="C:cytoplasm"/>
    <property type="evidence" value="ECO:0007669"/>
    <property type="project" value="TreeGrafter"/>
</dbReference>
<dbReference type="AlphaFoldDB" id="A0A6B3SQR4"/>
<dbReference type="InterPro" id="IPR036188">
    <property type="entry name" value="FAD/NAD-bd_sf"/>
</dbReference>
<gene>
    <name evidence="4" type="ORF">G3574_17385</name>
</gene>
<evidence type="ECO:0000313" key="5">
    <source>
        <dbReference type="Proteomes" id="UP000482155"/>
    </source>
</evidence>
<reference evidence="4 5" key="1">
    <citation type="submission" date="2020-02" db="EMBL/GenBank/DDBJ databases">
        <authorList>
            <person name="Kim M.K."/>
        </authorList>
    </citation>
    <scope>NUCLEOTIDE SEQUENCE [LARGE SCALE GENOMIC DNA]</scope>
    <source>
        <strain evidence="4 5">17J57-3</strain>
    </source>
</reference>
<dbReference type="PANTHER" id="PTHR13847">
    <property type="entry name" value="SARCOSINE DEHYDROGENASE-RELATED"/>
    <property type="match status" value="1"/>
</dbReference>
<name>A0A6B3SQR4_9BURK</name>
<dbReference type="PANTHER" id="PTHR13847:SF280">
    <property type="entry name" value="D-AMINO ACID DEHYDROGENASE"/>
    <property type="match status" value="1"/>
</dbReference>
<dbReference type="NCBIfam" id="NF001933">
    <property type="entry name" value="PRK00711.1"/>
    <property type="match status" value="1"/>
</dbReference>
<comment type="caution">
    <text evidence="4">The sequence shown here is derived from an EMBL/GenBank/DDBJ whole genome shotgun (WGS) entry which is preliminary data.</text>
</comment>
<feature type="domain" description="FAD dependent oxidoreductase" evidence="3">
    <location>
        <begin position="6"/>
        <end position="398"/>
    </location>
</feature>
<dbReference type="EMBL" id="JAAIVB010000055">
    <property type="protein sequence ID" value="NEX62858.1"/>
    <property type="molecule type" value="Genomic_DNA"/>
</dbReference>
<proteinExistence type="inferred from homology"/>
<dbReference type="Gene3D" id="3.50.50.60">
    <property type="entry name" value="FAD/NAD(P)-binding domain"/>
    <property type="match status" value="2"/>
</dbReference>
<comment type="similarity">
    <text evidence="1">Belongs to the DadA oxidoreductase family.</text>
</comment>
<dbReference type="Pfam" id="PF01266">
    <property type="entry name" value="DAO"/>
    <property type="match status" value="1"/>
</dbReference>
<dbReference type="GO" id="GO:0005886">
    <property type="term" value="C:plasma membrane"/>
    <property type="evidence" value="ECO:0007669"/>
    <property type="project" value="TreeGrafter"/>
</dbReference>
<dbReference type="Gene3D" id="3.30.9.10">
    <property type="entry name" value="D-Amino Acid Oxidase, subunit A, domain 2"/>
    <property type="match status" value="1"/>
</dbReference>
<dbReference type="RefSeq" id="WP_163965868.1">
    <property type="nucleotide sequence ID" value="NZ_JAAIVB010000055.1"/>
</dbReference>
<keyword evidence="2" id="KW-0560">Oxidoreductase</keyword>
<dbReference type="GO" id="GO:0008718">
    <property type="term" value="F:D-amino-acid dehydrogenase activity"/>
    <property type="evidence" value="ECO:0007669"/>
    <property type="project" value="TreeGrafter"/>
</dbReference>
<evidence type="ECO:0000259" key="3">
    <source>
        <dbReference type="Pfam" id="PF01266"/>
    </source>
</evidence>
<dbReference type="Proteomes" id="UP000482155">
    <property type="component" value="Unassembled WGS sequence"/>
</dbReference>
<dbReference type="InterPro" id="IPR006076">
    <property type="entry name" value="FAD-dep_OxRdtase"/>
</dbReference>
<sequence>MTQKQIVVVGGGVIGVCTAFFLADAGHEVVVIERNQNVAQEASFAHAGIIGPGYVTPWTMPGRLQRLMARWRKTEAPLVIARGADRATRRWLGRWMAEHELERFRINRERLQRLAYYSRAVQQQLAEACQIDYEQTDGVLQLFRTEHDRKQAETVIALLGEQEIVHRLLTADEAREIEPALASETRLAGALYMPEDASGNCPLFTKKLRHAAQSIGVHFYLGSTVKAIEPQGGRISLQIDEGSFQADAVVVAAGVDSARLLRPLGIQLPLHPVKGYSATASIKNFDRAPQAAIVDEAYKVAITRLGSRVRVAGTALLGETRDALHQGALRTLMKVGNDWFPQAANYTTANFWCGVQPMLPDGPPVLGATPVRNVYVNIGHGANGWAMAAGSGRILANLISGQAPEIDIEGLTLSRYG</sequence>
<evidence type="ECO:0000256" key="2">
    <source>
        <dbReference type="ARBA" id="ARBA00023002"/>
    </source>
</evidence>
<dbReference type="SUPFAM" id="SSF51905">
    <property type="entry name" value="FAD/NAD(P)-binding domain"/>
    <property type="match status" value="1"/>
</dbReference>
<evidence type="ECO:0000313" key="4">
    <source>
        <dbReference type="EMBL" id="NEX62858.1"/>
    </source>
</evidence>